<dbReference type="Pfam" id="PF02687">
    <property type="entry name" value="FtsX"/>
    <property type="match status" value="1"/>
</dbReference>
<dbReference type="InterPro" id="IPR003838">
    <property type="entry name" value="ABC3_permease_C"/>
</dbReference>
<feature type="transmembrane region" description="Helical" evidence="7">
    <location>
        <begin position="20"/>
        <end position="40"/>
    </location>
</feature>
<feature type="domain" description="MacB-like periplasmic core" evidence="9">
    <location>
        <begin position="26"/>
        <end position="239"/>
    </location>
</feature>
<proteinExistence type="inferred from homology"/>
<dbReference type="EMBL" id="AUXZ01000076">
    <property type="protein sequence ID" value="KZN50253.1"/>
    <property type="molecule type" value="Genomic_DNA"/>
</dbReference>
<dbReference type="AlphaFoldDB" id="A0A167E9F4"/>
<comment type="similarity">
    <text evidence="6">Belongs to the ABC-4 integral membrane protein family.</text>
</comment>
<evidence type="ECO:0000256" key="4">
    <source>
        <dbReference type="ARBA" id="ARBA00022989"/>
    </source>
</evidence>
<evidence type="ECO:0000256" key="2">
    <source>
        <dbReference type="ARBA" id="ARBA00022475"/>
    </source>
</evidence>
<keyword evidence="4 7" id="KW-1133">Transmembrane helix</keyword>
<feature type="domain" description="ABC3 transporter permease C-terminal" evidence="8">
    <location>
        <begin position="285"/>
        <end position="385"/>
    </location>
</feature>
<dbReference type="GO" id="GO:0022857">
    <property type="term" value="F:transmembrane transporter activity"/>
    <property type="evidence" value="ECO:0007669"/>
    <property type="project" value="TreeGrafter"/>
</dbReference>
<evidence type="ECO:0000256" key="7">
    <source>
        <dbReference type="SAM" id="Phobius"/>
    </source>
</evidence>
<comment type="caution">
    <text evidence="10">The sequence shown here is derived from an EMBL/GenBank/DDBJ whole genome shotgun (WGS) entry which is preliminary data.</text>
</comment>
<evidence type="ECO:0000256" key="3">
    <source>
        <dbReference type="ARBA" id="ARBA00022692"/>
    </source>
</evidence>
<dbReference type="GO" id="GO:0005886">
    <property type="term" value="C:plasma membrane"/>
    <property type="evidence" value="ECO:0007669"/>
    <property type="project" value="UniProtKB-SubCell"/>
</dbReference>
<evidence type="ECO:0000256" key="5">
    <source>
        <dbReference type="ARBA" id="ARBA00023136"/>
    </source>
</evidence>
<evidence type="ECO:0000259" key="8">
    <source>
        <dbReference type="Pfam" id="PF02687"/>
    </source>
</evidence>
<dbReference type="OrthoDB" id="9770036at2"/>
<protein>
    <submittedName>
        <fullName evidence="10">Uncharacterized protein</fullName>
    </submittedName>
</protein>
<gene>
    <name evidence="10" type="ORF">N476_16570</name>
</gene>
<evidence type="ECO:0000313" key="10">
    <source>
        <dbReference type="EMBL" id="KZN50253.1"/>
    </source>
</evidence>
<evidence type="ECO:0000256" key="6">
    <source>
        <dbReference type="ARBA" id="ARBA00038076"/>
    </source>
</evidence>
<feature type="transmembrane region" description="Helical" evidence="7">
    <location>
        <begin position="284"/>
        <end position="306"/>
    </location>
</feature>
<name>A0A167E9F4_9GAMM</name>
<organism evidence="10 11">
    <name type="scientific">Pseudoalteromonas luteoviolacea H33</name>
    <dbReference type="NCBI Taxonomy" id="1365251"/>
    <lineage>
        <taxon>Bacteria</taxon>
        <taxon>Pseudomonadati</taxon>
        <taxon>Pseudomonadota</taxon>
        <taxon>Gammaproteobacteria</taxon>
        <taxon>Alteromonadales</taxon>
        <taxon>Pseudoalteromonadaceae</taxon>
        <taxon>Pseudoalteromonas</taxon>
    </lineage>
</organism>
<feature type="transmembrane region" description="Helical" evidence="7">
    <location>
        <begin position="335"/>
        <end position="356"/>
    </location>
</feature>
<accession>A0A167E9F4</accession>
<dbReference type="PATRIC" id="fig|1365251.3.peg.2604"/>
<sequence>MKDLKPIIKSLLHSKMTPLLLILQVAVTFTILVNSIYLMVEKRTELNNPSGLAEDSLFSFQMSLNGENTEERVASLYRDLESIRALDSVAEVTTVSSIPLSHRGGGFEIRVDPNETGYITKAAFFTGGHQIIDTMGLNLIAGEGFSPVDEDVVSVFTADRAVDIVITKALAQELYPEDWHKALGKTVYLDQSPQNVRGIVEYLVGPWNFWPQKNNNVIYPTIFVMSDMNVLVRAHKGQLENSMRDVVELLMQDPTRYIDELKSMNELKETAYQAQNAAYTTLQAVIIGLSLITMLAVFGQARFAVLKRRKQIGTRRALGASRAEIIRYFTLENTVLTVCGIAIGMVLTILANNLIVEHFELSPVPMPYLIYGGIIIFVAGFVAVIQPAVRAANVSPAEATRAV</sequence>
<keyword evidence="2" id="KW-1003">Cell membrane</keyword>
<comment type="subcellular location">
    <subcellularLocation>
        <location evidence="1">Cell membrane</location>
        <topology evidence="1">Multi-pass membrane protein</topology>
    </subcellularLocation>
</comment>
<dbReference type="PANTHER" id="PTHR30572:SF4">
    <property type="entry name" value="ABC TRANSPORTER PERMEASE YTRF"/>
    <property type="match status" value="1"/>
</dbReference>
<keyword evidence="5 7" id="KW-0472">Membrane</keyword>
<dbReference type="Pfam" id="PF12704">
    <property type="entry name" value="MacB_PCD"/>
    <property type="match status" value="1"/>
</dbReference>
<evidence type="ECO:0000256" key="1">
    <source>
        <dbReference type="ARBA" id="ARBA00004651"/>
    </source>
</evidence>
<dbReference type="PANTHER" id="PTHR30572">
    <property type="entry name" value="MEMBRANE COMPONENT OF TRANSPORTER-RELATED"/>
    <property type="match status" value="1"/>
</dbReference>
<feature type="transmembrane region" description="Helical" evidence="7">
    <location>
        <begin position="368"/>
        <end position="385"/>
    </location>
</feature>
<dbReference type="InterPro" id="IPR025857">
    <property type="entry name" value="MacB_PCD"/>
</dbReference>
<reference evidence="10 11" key="1">
    <citation type="submission" date="2013-07" db="EMBL/GenBank/DDBJ databases">
        <title>Comparative Genomic and Metabolomic Analysis of Twelve Strains of Pseudoalteromonas luteoviolacea.</title>
        <authorList>
            <person name="Vynne N.G."/>
            <person name="Mansson M."/>
            <person name="Gram L."/>
        </authorList>
    </citation>
    <scope>NUCLEOTIDE SEQUENCE [LARGE SCALE GENOMIC DNA]</scope>
    <source>
        <strain evidence="10 11">H33</strain>
    </source>
</reference>
<evidence type="ECO:0000259" key="9">
    <source>
        <dbReference type="Pfam" id="PF12704"/>
    </source>
</evidence>
<evidence type="ECO:0000313" key="11">
    <source>
        <dbReference type="Proteomes" id="UP000076503"/>
    </source>
</evidence>
<dbReference type="RefSeq" id="WP_063362048.1">
    <property type="nucleotide sequence ID" value="NZ_AUXZ01000076.1"/>
</dbReference>
<dbReference type="Proteomes" id="UP000076503">
    <property type="component" value="Unassembled WGS sequence"/>
</dbReference>
<keyword evidence="3 7" id="KW-0812">Transmembrane</keyword>
<dbReference type="InterPro" id="IPR050250">
    <property type="entry name" value="Macrolide_Exporter_MacB"/>
</dbReference>